<gene>
    <name evidence="2" type="ORF">g.45164</name>
</gene>
<organism evidence="2">
    <name type="scientific">Graphocephala atropunctata</name>
    <dbReference type="NCBI Taxonomy" id="36148"/>
    <lineage>
        <taxon>Eukaryota</taxon>
        <taxon>Metazoa</taxon>
        <taxon>Ecdysozoa</taxon>
        <taxon>Arthropoda</taxon>
        <taxon>Hexapoda</taxon>
        <taxon>Insecta</taxon>
        <taxon>Pterygota</taxon>
        <taxon>Neoptera</taxon>
        <taxon>Paraneoptera</taxon>
        <taxon>Hemiptera</taxon>
        <taxon>Auchenorrhyncha</taxon>
        <taxon>Membracoidea</taxon>
        <taxon>Cicadellidae</taxon>
        <taxon>Cicadellinae</taxon>
        <taxon>Cicadellini</taxon>
        <taxon>Graphocephala</taxon>
    </lineage>
</organism>
<reference evidence="2" key="1">
    <citation type="submission" date="2015-11" db="EMBL/GenBank/DDBJ databases">
        <title>De novo transcriptome assembly of four potential Pierce s Disease insect vectors from Arizona vineyards.</title>
        <authorList>
            <person name="Tassone E.E."/>
        </authorList>
    </citation>
    <scope>NUCLEOTIDE SEQUENCE</scope>
</reference>
<evidence type="ECO:0000313" key="2">
    <source>
        <dbReference type="EMBL" id="JAT22391.1"/>
    </source>
</evidence>
<dbReference type="AlphaFoldDB" id="A0A1B6LFD5"/>
<dbReference type="PROSITE" id="PS50181">
    <property type="entry name" value="FBOX"/>
    <property type="match status" value="1"/>
</dbReference>
<evidence type="ECO:0000259" key="1">
    <source>
        <dbReference type="PROSITE" id="PS50181"/>
    </source>
</evidence>
<dbReference type="Gene3D" id="1.20.1280.50">
    <property type="match status" value="1"/>
</dbReference>
<dbReference type="EMBL" id="GEBQ01017586">
    <property type="protein sequence ID" value="JAT22391.1"/>
    <property type="molecule type" value="Transcribed_RNA"/>
</dbReference>
<sequence>MASTETEDTFPVELLPTELIENIAVFLTPKELAACCAVSCNMRELFGDDVIWRGRCNRDLVEYLSTTTCKLDPPFVSPQTKESTLSPICFWRMTFMRENHLWNNWRQGKSSTEVIQNQHSEDSKYNTICHIFLTSDVILAFFRDRIELLDVREHPAADATPPIHLNSYFSQETQLKSGNDMILTMRETLVQVHKVNLSERVCTLRHEFFLNRSEKLAVSGKYDNESTKRCLYEMIGHYFIGVIKGESIMHIWNLETGEKLKEEVCPLVRSCQISQIKPSTRLNLIITVKVGSGDVNILAYSLSSLSYLPFKETYKTNVDCYVCENFVGIHHNGQLDVFNYQTPELLLKDQLIIRHPQFLNSNFVFIDDQTLKMFNPRTRVLKSTPLQGINWFEIMCGRFIQVRRGWNSEIWEICGNFEGVKKTSMNLGFDACAFYLNKTCSRYIVRSGVGSVIHFW</sequence>
<dbReference type="SMART" id="SM00256">
    <property type="entry name" value="FBOX"/>
    <property type="match status" value="1"/>
</dbReference>
<feature type="domain" description="F-box" evidence="1">
    <location>
        <begin position="9"/>
        <end position="55"/>
    </location>
</feature>
<dbReference type="InterPro" id="IPR001810">
    <property type="entry name" value="F-box_dom"/>
</dbReference>
<name>A0A1B6LFD5_9HEMI</name>
<dbReference type="SUPFAM" id="SSF81383">
    <property type="entry name" value="F-box domain"/>
    <property type="match status" value="1"/>
</dbReference>
<dbReference type="Pfam" id="PF12937">
    <property type="entry name" value="F-box-like"/>
    <property type="match status" value="1"/>
</dbReference>
<protein>
    <recommendedName>
        <fullName evidence="1">F-box domain-containing protein</fullName>
    </recommendedName>
</protein>
<dbReference type="InterPro" id="IPR036047">
    <property type="entry name" value="F-box-like_dom_sf"/>
</dbReference>
<accession>A0A1B6LFD5</accession>
<proteinExistence type="predicted"/>